<reference evidence="1" key="1">
    <citation type="journal article" date="2022" name="Gene">
        <title>A genome-led study on the pathogenesis of Fusobacterium necrophorum infections.</title>
        <authorList>
            <person name="Thapa G."/>
            <person name="Jayal A."/>
            <person name="Sikazwe E."/>
            <person name="Perry T."/>
            <person name="Mohammed Al Balushi A."/>
            <person name="Livingstone P."/>
        </authorList>
    </citation>
    <scope>NUCLEOTIDE SEQUENCE</scope>
    <source>
        <strain evidence="1">BRON_8</strain>
    </source>
</reference>
<organism evidence="1 2">
    <name type="scientific">Fusobacterium necrophorum</name>
    <dbReference type="NCBI Taxonomy" id="859"/>
    <lineage>
        <taxon>Bacteria</taxon>
        <taxon>Fusobacteriati</taxon>
        <taxon>Fusobacteriota</taxon>
        <taxon>Fusobacteriia</taxon>
        <taxon>Fusobacteriales</taxon>
        <taxon>Fusobacteriaceae</taxon>
        <taxon>Fusobacterium</taxon>
    </lineage>
</organism>
<dbReference type="Pfam" id="PF20765">
    <property type="entry name" value="Phage_tail_terminator_8"/>
    <property type="match status" value="1"/>
</dbReference>
<evidence type="ECO:0000313" key="2">
    <source>
        <dbReference type="Proteomes" id="UP001173223"/>
    </source>
</evidence>
<sequence>MRWEDIKNSITSTMKRNMPNTNIYFEEIDNPIFPYFFVDLVDYKKEFNTTHREWKSIILDIRYHPEQHNKNARNQVIEVLENLDMAFEYQGNKVLHAKRVEGNEIKEVRWLTLLDTDITVIDKVGHYVFTLNLFDLYGKPYDYELMKDLELQFKD</sequence>
<protein>
    <submittedName>
        <fullName evidence="1">Uncharacterized protein</fullName>
    </submittedName>
</protein>
<name>A0AAW6WE29_9FUSO</name>
<dbReference type="EMBL" id="JAMGTK010000027">
    <property type="protein sequence ID" value="MDK4512863.1"/>
    <property type="molecule type" value="Genomic_DNA"/>
</dbReference>
<accession>A0AAW6WE29</accession>
<comment type="caution">
    <text evidence="1">The sequence shown here is derived from an EMBL/GenBank/DDBJ whole genome shotgun (WGS) entry which is preliminary data.</text>
</comment>
<dbReference type="RefSeq" id="WP_285049348.1">
    <property type="nucleotide sequence ID" value="NZ_JAMGTK010000027.1"/>
</dbReference>
<dbReference type="InterPro" id="IPR049254">
    <property type="entry name" value="Phage_tail_terminator"/>
</dbReference>
<dbReference type="AlphaFoldDB" id="A0AAW6WE29"/>
<proteinExistence type="predicted"/>
<reference evidence="1" key="2">
    <citation type="submission" date="2022-04" db="EMBL/GenBank/DDBJ databases">
        <authorList>
            <person name="Livingstone P.G."/>
        </authorList>
    </citation>
    <scope>NUCLEOTIDE SEQUENCE</scope>
    <source>
        <strain evidence="1">BRON_8</strain>
    </source>
</reference>
<keyword evidence="2" id="KW-1185">Reference proteome</keyword>
<dbReference type="Proteomes" id="UP001173223">
    <property type="component" value="Unassembled WGS sequence"/>
</dbReference>
<evidence type="ECO:0000313" key="1">
    <source>
        <dbReference type="EMBL" id="MDK4512863.1"/>
    </source>
</evidence>
<gene>
    <name evidence="1" type="ORF">MWG07_11450</name>
</gene>